<keyword evidence="12" id="KW-0539">Nucleus</keyword>
<name>A0AB34KM09_9PEZI</name>
<evidence type="ECO:0000259" key="15">
    <source>
        <dbReference type="Pfam" id="PF12632"/>
    </source>
</evidence>
<evidence type="ECO:0000256" key="9">
    <source>
        <dbReference type="ARBA" id="ARBA00022989"/>
    </source>
</evidence>
<dbReference type="EMBL" id="JAAQHG020000017">
    <property type="protein sequence ID" value="KAL1585853.1"/>
    <property type="molecule type" value="Genomic_DNA"/>
</dbReference>
<evidence type="ECO:0000256" key="11">
    <source>
        <dbReference type="ARBA" id="ARBA00023136"/>
    </source>
</evidence>
<reference evidence="16 17" key="1">
    <citation type="journal article" date="2020" name="Microbiol. Resour. Announc.">
        <title>Draft Genome Sequence of a Cladosporium Species Isolated from the Mesophotic Ascidian Didemnum maculosum.</title>
        <authorList>
            <person name="Gioti A."/>
            <person name="Siaperas R."/>
            <person name="Nikolaivits E."/>
            <person name="Le Goff G."/>
            <person name="Ouazzani J."/>
            <person name="Kotoulas G."/>
            <person name="Topakas E."/>
        </authorList>
    </citation>
    <scope>NUCLEOTIDE SEQUENCE [LARGE SCALE GENOMIC DNA]</scope>
    <source>
        <strain evidence="16 17">TM138-S3</strain>
    </source>
</reference>
<feature type="compositionally biased region" description="Polar residues" evidence="13">
    <location>
        <begin position="550"/>
        <end position="560"/>
    </location>
</feature>
<feature type="compositionally biased region" description="Basic and acidic residues" evidence="13">
    <location>
        <begin position="23"/>
        <end position="42"/>
    </location>
</feature>
<feature type="transmembrane region" description="Helical" evidence="14">
    <location>
        <begin position="152"/>
        <end position="172"/>
    </location>
</feature>
<evidence type="ECO:0000313" key="17">
    <source>
        <dbReference type="Proteomes" id="UP000803884"/>
    </source>
</evidence>
<keyword evidence="17" id="KW-1185">Reference proteome</keyword>
<dbReference type="GO" id="GO:0017022">
    <property type="term" value="F:myosin binding"/>
    <property type="evidence" value="ECO:0007669"/>
    <property type="project" value="InterPro"/>
</dbReference>
<evidence type="ECO:0000256" key="8">
    <source>
        <dbReference type="ARBA" id="ARBA00022949"/>
    </source>
</evidence>
<dbReference type="InterPro" id="IPR026858">
    <property type="entry name" value="Vezatin"/>
</dbReference>
<dbReference type="Proteomes" id="UP000803884">
    <property type="component" value="Unassembled WGS sequence"/>
</dbReference>
<proteinExistence type="inferred from homology"/>
<dbReference type="AlphaFoldDB" id="A0AB34KM09"/>
<organism evidence="16 17">
    <name type="scientific">Cladosporium halotolerans</name>
    <dbReference type="NCBI Taxonomy" id="1052096"/>
    <lineage>
        <taxon>Eukaryota</taxon>
        <taxon>Fungi</taxon>
        <taxon>Dikarya</taxon>
        <taxon>Ascomycota</taxon>
        <taxon>Pezizomycotina</taxon>
        <taxon>Dothideomycetes</taxon>
        <taxon>Dothideomycetidae</taxon>
        <taxon>Cladosporiales</taxon>
        <taxon>Cladosporiaceae</taxon>
        <taxon>Cladosporium</taxon>
    </lineage>
</organism>
<sequence length="633" mass="68787">MEPIYADGTPLAAYLEGEGSYDPSHDSDVDHSPSLRAQDADKPTSFAPSSALPAPASRLRRKILPPIHIASPPNTRASLTQFHNAWSTAVNSRLGAADNAKFLEHFRYTLVASQLLNEYLDQGSLPPPTAISSQGADGVANEPAIFNNANSLYGAAATAGVAFAAVWLIHWARSAKGGYLNKGRVTFVMAVFALLALVGYAYVRKQWVKYLRQQAVGGATELTTNWQAFEISSTSALQFIQEVELVSKGYRLSTPLPPVSRLEDSGPARRCARLRKMLHKSYASLIPACIAGISTLRTLINEDDLDRYFDIYDINSQDAQDASGPDALSVLEDDAESLKSLRVLGYRASILRRVFVSGLMSLEADGGKPDFTRWHTATELLFSLSSTLASSADKIQSVMAEMETLNVPTTPVIKSPNPGQARDNMRSQVRKISALSSGIRSLQAKMQVLREETNRSIESSDDLTDLGPNLMAQYDSIGTDLKDLMQAWETGKASLQSNISRQEKRLSFASNASGLRSPVSSLGGLTAVDEDGSPMNALKLLSGDGDGMASNRSSLGTSPSEEGEAVFEAIAMPKKRSSLTREERITQMNQERERRTSLMARREANTSMMKELENVITLRPKKGVNGSTRITSI</sequence>
<evidence type="ECO:0000256" key="4">
    <source>
        <dbReference type="ARBA" id="ARBA00007245"/>
    </source>
</evidence>
<feature type="transmembrane region" description="Helical" evidence="14">
    <location>
        <begin position="282"/>
        <end position="300"/>
    </location>
</feature>
<dbReference type="RefSeq" id="XP_069228959.1">
    <property type="nucleotide sequence ID" value="XM_069373724.1"/>
</dbReference>
<keyword evidence="8" id="KW-0965">Cell junction</keyword>
<evidence type="ECO:0000313" key="16">
    <source>
        <dbReference type="EMBL" id="KAL1585853.1"/>
    </source>
</evidence>
<keyword evidence="7 14" id="KW-0812">Transmembrane</keyword>
<keyword evidence="10" id="KW-0175">Coiled coil</keyword>
<gene>
    <name evidence="16" type="ORF">WHR41_05119</name>
</gene>
<accession>A0AB34KM09</accession>
<feature type="domain" description="Myosin-binding" evidence="15">
    <location>
        <begin position="162"/>
        <end position="446"/>
    </location>
</feature>
<evidence type="ECO:0000256" key="10">
    <source>
        <dbReference type="ARBA" id="ARBA00023054"/>
    </source>
</evidence>
<dbReference type="GO" id="GO:0005886">
    <property type="term" value="C:plasma membrane"/>
    <property type="evidence" value="ECO:0007669"/>
    <property type="project" value="UniProtKB-SubCell"/>
</dbReference>
<dbReference type="GO" id="GO:0098609">
    <property type="term" value="P:cell-cell adhesion"/>
    <property type="evidence" value="ECO:0007669"/>
    <property type="project" value="InterPro"/>
</dbReference>
<evidence type="ECO:0000256" key="1">
    <source>
        <dbReference type="ARBA" id="ARBA00004123"/>
    </source>
</evidence>
<evidence type="ECO:0000256" key="3">
    <source>
        <dbReference type="ARBA" id="ARBA00004651"/>
    </source>
</evidence>
<evidence type="ECO:0000256" key="2">
    <source>
        <dbReference type="ARBA" id="ARBA00004536"/>
    </source>
</evidence>
<evidence type="ECO:0000256" key="14">
    <source>
        <dbReference type="SAM" id="Phobius"/>
    </source>
</evidence>
<evidence type="ECO:0000256" key="7">
    <source>
        <dbReference type="ARBA" id="ARBA00022692"/>
    </source>
</evidence>
<dbReference type="GeneID" id="96006562"/>
<comment type="subcellular location">
    <subcellularLocation>
        <location evidence="2">Cell junction</location>
        <location evidence="2">Adherens junction</location>
    </subcellularLocation>
    <subcellularLocation>
        <location evidence="3">Cell membrane</location>
        <topology evidence="3">Multi-pass membrane protein</topology>
    </subcellularLocation>
    <subcellularLocation>
        <location evidence="1">Nucleus</location>
    </subcellularLocation>
</comment>
<evidence type="ECO:0000256" key="13">
    <source>
        <dbReference type="SAM" id="MobiDB-lite"/>
    </source>
</evidence>
<comment type="similarity">
    <text evidence="4">Belongs to the vezatin family.</text>
</comment>
<evidence type="ECO:0000256" key="6">
    <source>
        <dbReference type="ARBA" id="ARBA00022475"/>
    </source>
</evidence>
<feature type="transmembrane region" description="Helical" evidence="14">
    <location>
        <begin position="184"/>
        <end position="203"/>
    </location>
</feature>
<dbReference type="PANTHER" id="PTHR15989">
    <property type="entry name" value="VEZATIN"/>
    <property type="match status" value="1"/>
</dbReference>
<keyword evidence="6" id="KW-1003">Cell membrane</keyword>
<keyword evidence="11 14" id="KW-0472">Membrane</keyword>
<dbReference type="GO" id="GO:0005634">
    <property type="term" value="C:nucleus"/>
    <property type="evidence" value="ECO:0007669"/>
    <property type="project" value="UniProtKB-SubCell"/>
</dbReference>
<keyword evidence="9 14" id="KW-1133">Transmembrane helix</keyword>
<comment type="caution">
    <text evidence="16">The sequence shown here is derived from an EMBL/GenBank/DDBJ whole genome shotgun (WGS) entry which is preliminary data.</text>
</comment>
<protein>
    <recommendedName>
        <fullName evidence="5">Vezatin</fullName>
    </recommendedName>
</protein>
<dbReference type="InterPro" id="IPR026859">
    <property type="entry name" value="Myosin-bd"/>
</dbReference>
<feature type="region of interest" description="Disordered" evidence="13">
    <location>
        <begin position="15"/>
        <end position="53"/>
    </location>
</feature>
<dbReference type="PANTHER" id="PTHR15989:SF5">
    <property type="entry name" value="VEZATIN"/>
    <property type="match status" value="1"/>
</dbReference>
<feature type="region of interest" description="Disordered" evidence="13">
    <location>
        <begin position="542"/>
        <end position="562"/>
    </location>
</feature>
<dbReference type="Pfam" id="PF12632">
    <property type="entry name" value="Vezatin"/>
    <property type="match status" value="1"/>
</dbReference>
<evidence type="ECO:0000256" key="12">
    <source>
        <dbReference type="ARBA" id="ARBA00023242"/>
    </source>
</evidence>
<evidence type="ECO:0000256" key="5">
    <source>
        <dbReference type="ARBA" id="ARBA00018125"/>
    </source>
</evidence>